<dbReference type="Pfam" id="PF02368">
    <property type="entry name" value="Big_2"/>
    <property type="match status" value="1"/>
</dbReference>
<keyword evidence="2" id="KW-1133">Transmembrane helix</keyword>
<evidence type="ECO:0000313" key="4">
    <source>
        <dbReference type="EMBL" id="MBC2888859.1"/>
    </source>
</evidence>
<feature type="compositionally biased region" description="Gly residues" evidence="1">
    <location>
        <begin position="119"/>
        <end position="129"/>
    </location>
</feature>
<dbReference type="Gene3D" id="3.30.10.20">
    <property type="match status" value="1"/>
</dbReference>
<dbReference type="SMART" id="SM00740">
    <property type="entry name" value="PASTA"/>
    <property type="match status" value="1"/>
</dbReference>
<feature type="region of interest" description="Disordered" evidence="1">
    <location>
        <begin position="25"/>
        <end position="60"/>
    </location>
</feature>
<dbReference type="Proteomes" id="UP000587396">
    <property type="component" value="Unassembled WGS sequence"/>
</dbReference>
<organism evidence="4 5">
    <name type="scientific">Gordonibacter massiliensis</name>
    <name type="common">ex Traore et al. 2017</name>
    <dbReference type="NCBI Taxonomy" id="1841863"/>
    <lineage>
        <taxon>Bacteria</taxon>
        <taxon>Bacillati</taxon>
        <taxon>Actinomycetota</taxon>
        <taxon>Coriobacteriia</taxon>
        <taxon>Eggerthellales</taxon>
        <taxon>Eggerthellaceae</taxon>
        <taxon>Gordonibacter</taxon>
    </lineage>
</organism>
<feature type="domain" description="PASTA" evidence="3">
    <location>
        <begin position="141"/>
        <end position="204"/>
    </location>
</feature>
<feature type="compositionally biased region" description="Low complexity" evidence="1">
    <location>
        <begin position="653"/>
        <end position="664"/>
    </location>
</feature>
<dbReference type="InterPro" id="IPR008964">
    <property type="entry name" value="Invasin/intimin_cell_adhesion"/>
</dbReference>
<evidence type="ECO:0000313" key="5">
    <source>
        <dbReference type="Proteomes" id="UP000587396"/>
    </source>
</evidence>
<keyword evidence="2" id="KW-0472">Membrane</keyword>
<accession>A0A842JHW3</accession>
<reference evidence="4 5" key="1">
    <citation type="submission" date="2020-08" db="EMBL/GenBank/DDBJ databases">
        <authorList>
            <person name="Liu C."/>
            <person name="Sun Q."/>
        </authorList>
    </citation>
    <scope>NUCLEOTIDE SEQUENCE [LARGE SCALE GENOMIC DNA]</scope>
    <source>
        <strain evidence="4 5">N22</strain>
    </source>
</reference>
<feature type="region of interest" description="Disordered" evidence="1">
    <location>
        <begin position="118"/>
        <end position="138"/>
    </location>
</feature>
<feature type="region of interest" description="Disordered" evidence="1">
    <location>
        <begin position="621"/>
        <end position="694"/>
    </location>
</feature>
<dbReference type="Pfam" id="PF03793">
    <property type="entry name" value="PASTA"/>
    <property type="match status" value="1"/>
</dbReference>
<protein>
    <submittedName>
        <fullName evidence="4">Ig-like domain-containing protein</fullName>
    </submittedName>
</protein>
<dbReference type="PROSITE" id="PS51178">
    <property type="entry name" value="PASTA"/>
    <property type="match status" value="1"/>
</dbReference>
<evidence type="ECO:0000256" key="2">
    <source>
        <dbReference type="SAM" id="Phobius"/>
    </source>
</evidence>
<sequence>MRGKNAKQADNENCAAAAFGRRFSTFEDSRSEDGRQTRPVSKYTYGGGGASMRAPSSRPRKRPLLHARTALALSAVCHRVLAVFTAVVLCVSLGIPSIAVTDAGLSLGASHQAAFAAEGDGGATGGGEGDTTDPPVDPPVEPTYVNVPYVMGAAVPTARSQIEALGLSVAVNGPETSTSVVTSQDPAASTSVVPGSTVTLTSEERQAETPTLTDLIVGYYDAEADSPVWYPDVAQGQVPTVKQKGGKIQLLASVTWSTGKTEPAASQSVPLLWTSGDTSIATVDPTGMLTALADGIVTITCTSQKYGEVVGRIDVKIVGQDGAYVTEVAVTKADGTPYRDERVMFKETLDGTEGADLYATVYYSDGTERHTWEGDRIDNLVWSVTDSEICYINPDTGRIKPKDDGSVRAVATVSGGMDGGVSGYVYVVIDTGRYNAENWPSNSLEVEITYEEDIANGIDTPAKTKVYDVGSFAALGTAQAAYTVVTNNGHYATLSAEGVPLSRFLADLELVAGEVSYFQFFANDNKGGGGGSKISADYLFNRPSYYFPNMDIGVENGRIAAEPMLALRDSWRPDTPEKDFGGMGEGRRFRLVLGSSSLTDSAGEKTVKFINTVKIVMQGAAPIREENPGNETTNPAGPSSEGTGIVGTGPGSDTGSSDASGTQTVLGLSNQAETNADSSQGADSGAGGGDGSGKRWQVFEMMSKAESNIDPVDFNNPFEPFLLPGVLAVMTVGGFMSRTRLRREMAV</sequence>
<keyword evidence="2" id="KW-0812">Transmembrane</keyword>
<dbReference type="CDD" id="cd06577">
    <property type="entry name" value="PASTA_pknB"/>
    <property type="match status" value="1"/>
</dbReference>
<feature type="compositionally biased region" description="Polar residues" evidence="1">
    <location>
        <begin position="665"/>
        <end position="675"/>
    </location>
</feature>
<dbReference type="AlphaFoldDB" id="A0A842JHW3"/>
<dbReference type="RefSeq" id="WP_185904787.1">
    <property type="nucleotide sequence ID" value="NZ_JACMSE010000003.1"/>
</dbReference>
<keyword evidence="5" id="KW-1185">Reference proteome</keyword>
<feature type="compositionally biased region" description="Basic and acidic residues" evidence="1">
    <location>
        <begin position="25"/>
        <end position="36"/>
    </location>
</feature>
<comment type="caution">
    <text evidence="4">The sequence shown here is derived from an EMBL/GenBank/DDBJ whole genome shotgun (WGS) entry which is preliminary data.</text>
</comment>
<feature type="transmembrane region" description="Helical" evidence="2">
    <location>
        <begin position="70"/>
        <end position="95"/>
    </location>
</feature>
<dbReference type="InterPro" id="IPR005543">
    <property type="entry name" value="PASTA_dom"/>
</dbReference>
<name>A0A842JHW3_9ACTN</name>
<dbReference type="SUPFAM" id="SSF49373">
    <property type="entry name" value="Invasin/intimin cell-adhesion fragments"/>
    <property type="match status" value="1"/>
</dbReference>
<gene>
    <name evidence="4" type="ORF">H7313_05775</name>
</gene>
<evidence type="ECO:0000256" key="1">
    <source>
        <dbReference type="SAM" id="MobiDB-lite"/>
    </source>
</evidence>
<dbReference type="InterPro" id="IPR003343">
    <property type="entry name" value="Big_2"/>
</dbReference>
<evidence type="ECO:0000259" key="3">
    <source>
        <dbReference type="PROSITE" id="PS51178"/>
    </source>
</evidence>
<dbReference type="Gene3D" id="2.60.40.1080">
    <property type="match status" value="1"/>
</dbReference>
<proteinExistence type="predicted"/>
<feature type="compositionally biased region" description="Polar residues" evidence="1">
    <location>
        <begin position="629"/>
        <end position="642"/>
    </location>
</feature>
<dbReference type="EMBL" id="JACMSE010000003">
    <property type="protein sequence ID" value="MBC2888859.1"/>
    <property type="molecule type" value="Genomic_DNA"/>
</dbReference>